<dbReference type="AlphaFoldDB" id="A0A2I0J4G3"/>
<dbReference type="Proteomes" id="UP000233551">
    <property type="component" value="Unassembled WGS sequence"/>
</dbReference>
<organism evidence="3 4">
    <name type="scientific">Punica granatum</name>
    <name type="common">Pomegranate</name>
    <dbReference type="NCBI Taxonomy" id="22663"/>
    <lineage>
        <taxon>Eukaryota</taxon>
        <taxon>Viridiplantae</taxon>
        <taxon>Streptophyta</taxon>
        <taxon>Embryophyta</taxon>
        <taxon>Tracheophyta</taxon>
        <taxon>Spermatophyta</taxon>
        <taxon>Magnoliopsida</taxon>
        <taxon>eudicotyledons</taxon>
        <taxon>Gunneridae</taxon>
        <taxon>Pentapetalae</taxon>
        <taxon>rosids</taxon>
        <taxon>malvids</taxon>
        <taxon>Myrtales</taxon>
        <taxon>Lythraceae</taxon>
        <taxon>Punica</taxon>
    </lineage>
</organism>
<feature type="domain" description="MULE transposase" evidence="2">
    <location>
        <begin position="404"/>
        <end position="455"/>
    </location>
</feature>
<gene>
    <name evidence="3" type="ORF">CRG98_028501</name>
</gene>
<comment type="caution">
    <text evidence="3">The sequence shown here is derived from an EMBL/GenBank/DDBJ whole genome shotgun (WGS) entry which is preliminary data.</text>
</comment>
<accession>A0A2I0J4G3</accession>
<evidence type="ECO:0000259" key="2">
    <source>
        <dbReference type="Pfam" id="PF10551"/>
    </source>
</evidence>
<feature type="compositionally biased region" description="Acidic residues" evidence="1">
    <location>
        <begin position="105"/>
        <end position="117"/>
    </location>
</feature>
<dbReference type="PANTHER" id="PTHR31973:SF187">
    <property type="entry name" value="MUTATOR TRANSPOSASE MUDRA PROTEIN"/>
    <property type="match status" value="1"/>
</dbReference>
<sequence>MGLVPGLEVHEELRDFETNQDAHILYASVRNVREIEFYFIQNEEEIIVAELVNRVLQVVVSDEDDNEDDSEDEEQDEDACELEYDVFVGLNDRDLDDAWVPKQDGDEDDDCTDDDHDVGEGGGGAVVDKTVEAARDIEALGEVLVQEAREEARKKCGEGTNMAKSSSVRRAKWRACNALNRTTWEEPFYHEATDKFVEETEYHSKELRSLKGSDDESDKRPALFHENTKYGQVQLQLDMLFHSLQVFKEAVKDYTISIGREVVMKNNDKLKKLIPNHSCSRKLQNKQEDNKWIAEKLVNQLRRMPNMTAGNAYKYLSEVFSIKVGEWKIYNALRIVKKLAEGSEEKQYARLRDYRGDIIASNPGSSAVIGVNRLNLSFPTIFDRMYICFDASKRGLLAGCRPLIELDGCFLKDYYGGTLLVAVTQDLNHSFYVIAYGVVEQETKDSWSWFLRRLLEDIGDPGEHG</sequence>
<dbReference type="InterPro" id="IPR018289">
    <property type="entry name" value="MULE_transposase_dom"/>
</dbReference>
<proteinExistence type="predicted"/>
<dbReference type="EMBL" id="PGOL01002046">
    <property type="protein sequence ID" value="PKI51121.1"/>
    <property type="molecule type" value="Genomic_DNA"/>
</dbReference>
<protein>
    <recommendedName>
        <fullName evidence="2">MULE transposase domain-containing protein</fullName>
    </recommendedName>
</protein>
<dbReference type="PANTHER" id="PTHR31973">
    <property type="entry name" value="POLYPROTEIN, PUTATIVE-RELATED"/>
    <property type="match status" value="1"/>
</dbReference>
<keyword evidence="4" id="KW-1185">Reference proteome</keyword>
<evidence type="ECO:0000256" key="1">
    <source>
        <dbReference type="SAM" id="MobiDB-lite"/>
    </source>
</evidence>
<feature type="region of interest" description="Disordered" evidence="1">
    <location>
        <begin position="96"/>
        <end position="125"/>
    </location>
</feature>
<name>A0A2I0J4G3_PUNGR</name>
<dbReference type="Pfam" id="PF10551">
    <property type="entry name" value="MULE"/>
    <property type="match status" value="1"/>
</dbReference>
<dbReference type="STRING" id="22663.A0A2I0J4G3"/>
<evidence type="ECO:0000313" key="4">
    <source>
        <dbReference type="Proteomes" id="UP000233551"/>
    </source>
</evidence>
<evidence type="ECO:0000313" key="3">
    <source>
        <dbReference type="EMBL" id="PKI51121.1"/>
    </source>
</evidence>
<reference evidence="3 4" key="1">
    <citation type="submission" date="2017-11" db="EMBL/GenBank/DDBJ databases">
        <title>De-novo sequencing of pomegranate (Punica granatum L.) genome.</title>
        <authorList>
            <person name="Akparov Z."/>
            <person name="Amiraslanov A."/>
            <person name="Hajiyeva S."/>
            <person name="Abbasov M."/>
            <person name="Kaur K."/>
            <person name="Hamwieh A."/>
            <person name="Solovyev V."/>
            <person name="Salamov A."/>
            <person name="Braich B."/>
            <person name="Kosarev P."/>
            <person name="Mahmoud A."/>
            <person name="Hajiyev E."/>
            <person name="Babayeva S."/>
            <person name="Izzatullayeva V."/>
            <person name="Mammadov A."/>
            <person name="Mammadov A."/>
            <person name="Sharifova S."/>
            <person name="Ojaghi J."/>
            <person name="Eynullazada K."/>
            <person name="Bayramov B."/>
            <person name="Abdulazimova A."/>
            <person name="Shahmuradov I."/>
        </authorList>
    </citation>
    <scope>NUCLEOTIDE SEQUENCE [LARGE SCALE GENOMIC DNA]</scope>
    <source>
        <strain evidence="4">cv. AG2017</strain>
        <tissue evidence="3">Leaf</tissue>
    </source>
</reference>